<dbReference type="GO" id="GO:0007229">
    <property type="term" value="P:integrin-mediated signaling pathway"/>
    <property type="evidence" value="ECO:0007669"/>
    <property type="project" value="UniProtKB-KW"/>
</dbReference>
<dbReference type="Gene3D" id="2.60.40.1530">
    <property type="entry name" value="ntegrin, alpha v. Chain A, domain 4"/>
    <property type="match status" value="1"/>
</dbReference>
<keyword evidence="8" id="KW-1185">Reference proteome</keyword>
<protein>
    <submittedName>
        <fullName evidence="9">Integrin_alpha2 domain-containing protein</fullName>
    </submittedName>
</protein>
<evidence type="ECO:0000256" key="1">
    <source>
        <dbReference type="ARBA" id="ARBA00004479"/>
    </source>
</evidence>
<accession>A0A183DAI3</accession>
<keyword evidence="5" id="KW-0812">Transmembrane</keyword>
<dbReference type="PANTHER" id="PTHR23220:SF133">
    <property type="entry name" value="INTEGRIN ALPHA-PS2"/>
    <property type="match status" value="1"/>
</dbReference>
<reference evidence="9" key="1">
    <citation type="submission" date="2016-06" db="UniProtKB">
        <authorList>
            <consortium name="WormBaseParasite"/>
        </authorList>
    </citation>
    <scope>IDENTIFICATION</scope>
</reference>
<keyword evidence="4" id="KW-0325">Glycoprotein</keyword>
<evidence type="ECO:0000313" key="9">
    <source>
        <dbReference type="WBParaSite" id="GPUH_0000573201-mRNA-1"/>
    </source>
</evidence>
<keyword evidence="2" id="KW-0401">Integrin</keyword>
<evidence type="ECO:0000256" key="4">
    <source>
        <dbReference type="ARBA" id="ARBA00023180"/>
    </source>
</evidence>
<evidence type="ECO:0000256" key="2">
    <source>
        <dbReference type="ARBA" id="ARBA00023037"/>
    </source>
</evidence>
<dbReference type="AlphaFoldDB" id="A0A183DAI3"/>
<dbReference type="GO" id="GO:0008305">
    <property type="term" value="C:integrin complex"/>
    <property type="evidence" value="ECO:0007669"/>
    <property type="project" value="TreeGrafter"/>
</dbReference>
<evidence type="ECO:0000259" key="6">
    <source>
        <dbReference type="Pfam" id="PF20806"/>
    </source>
</evidence>
<dbReference type="GO" id="GO:0005178">
    <property type="term" value="F:integrin binding"/>
    <property type="evidence" value="ECO:0007669"/>
    <property type="project" value="TreeGrafter"/>
</dbReference>
<keyword evidence="3 5" id="KW-0472">Membrane</keyword>
<evidence type="ECO:0000313" key="8">
    <source>
        <dbReference type="Proteomes" id="UP000271098"/>
    </source>
</evidence>
<name>A0A183DAI3_9BILA</name>
<comment type="subcellular location">
    <subcellularLocation>
        <location evidence="1">Membrane</location>
        <topology evidence="1">Single-pass type I membrane protein</topology>
    </subcellularLocation>
</comment>
<evidence type="ECO:0000256" key="5">
    <source>
        <dbReference type="SAM" id="Phobius"/>
    </source>
</evidence>
<feature type="transmembrane region" description="Helical" evidence="5">
    <location>
        <begin position="225"/>
        <end position="246"/>
    </location>
</feature>
<dbReference type="Proteomes" id="UP000271098">
    <property type="component" value="Unassembled WGS sequence"/>
</dbReference>
<gene>
    <name evidence="7" type="ORF">GPUH_LOCUS5724</name>
</gene>
<dbReference type="GO" id="GO:0009897">
    <property type="term" value="C:external side of plasma membrane"/>
    <property type="evidence" value="ECO:0007669"/>
    <property type="project" value="TreeGrafter"/>
</dbReference>
<dbReference type="Pfam" id="PF20806">
    <property type="entry name" value="Integrin_A_Ig_3"/>
    <property type="match status" value="1"/>
</dbReference>
<dbReference type="InterPro" id="IPR032695">
    <property type="entry name" value="Integrin_dom_sf"/>
</dbReference>
<dbReference type="EMBL" id="UYRT01012490">
    <property type="protein sequence ID" value="VDK51924.1"/>
    <property type="molecule type" value="Genomic_DNA"/>
</dbReference>
<dbReference type="InterPro" id="IPR048286">
    <property type="entry name" value="Integrin_alpha_Ig-like_3"/>
</dbReference>
<dbReference type="SUPFAM" id="SSF69179">
    <property type="entry name" value="Integrin domains"/>
    <property type="match status" value="1"/>
</dbReference>
<dbReference type="OrthoDB" id="5317514at2759"/>
<evidence type="ECO:0000313" key="7">
    <source>
        <dbReference type="EMBL" id="VDK51924.1"/>
    </source>
</evidence>
<dbReference type="PANTHER" id="PTHR23220">
    <property type="entry name" value="INTEGRIN ALPHA"/>
    <property type="match status" value="1"/>
</dbReference>
<feature type="domain" description="Integrin alpha third immunoglobulin-like" evidence="6">
    <location>
        <begin position="33"/>
        <end position="155"/>
    </location>
</feature>
<dbReference type="GO" id="GO:0098609">
    <property type="term" value="P:cell-cell adhesion"/>
    <property type="evidence" value="ECO:0007669"/>
    <property type="project" value="TreeGrafter"/>
</dbReference>
<dbReference type="WBParaSite" id="GPUH_0000573201-mRNA-1">
    <property type="protein sequence ID" value="GPUH_0000573201-mRNA-1"/>
    <property type="gene ID" value="GPUH_0000573201"/>
</dbReference>
<sequence>SREIGFSSNEEAQGRDSDNVLIVRVPVEIKAQLSLVGRSTPEQLDYSIRNRTAGAEAIFDSEIGPVVSHLYQVSIHGASLDIIWPSFAENGRHLLYLIDEPQVNDASKVKCRVKQAQNVNPDSLTHIPTPSAIIYDERMPMQPYERDGQVREQYDDLKMKQRRIRARSTHIIQRLGTAKPQQQMIIDERRARAIQTKTDMKQAVKMAKAAGRAIEYKGPLSRATVVSSFIITIINIIITLIIIAIMQ</sequence>
<dbReference type="GO" id="GO:0033627">
    <property type="term" value="P:cell adhesion mediated by integrin"/>
    <property type="evidence" value="ECO:0007669"/>
    <property type="project" value="TreeGrafter"/>
</dbReference>
<organism evidence="9">
    <name type="scientific">Gongylonema pulchrum</name>
    <dbReference type="NCBI Taxonomy" id="637853"/>
    <lineage>
        <taxon>Eukaryota</taxon>
        <taxon>Metazoa</taxon>
        <taxon>Ecdysozoa</taxon>
        <taxon>Nematoda</taxon>
        <taxon>Chromadorea</taxon>
        <taxon>Rhabditida</taxon>
        <taxon>Spirurina</taxon>
        <taxon>Spiruromorpha</taxon>
        <taxon>Spiruroidea</taxon>
        <taxon>Gongylonematidae</taxon>
        <taxon>Gongylonema</taxon>
    </lineage>
</organism>
<proteinExistence type="predicted"/>
<dbReference type="GO" id="GO:0007160">
    <property type="term" value="P:cell-matrix adhesion"/>
    <property type="evidence" value="ECO:0007669"/>
    <property type="project" value="TreeGrafter"/>
</dbReference>
<evidence type="ECO:0000256" key="3">
    <source>
        <dbReference type="ARBA" id="ARBA00023136"/>
    </source>
</evidence>
<keyword evidence="5" id="KW-1133">Transmembrane helix</keyword>
<reference evidence="7 8" key="2">
    <citation type="submission" date="2018-11" db="EMBL/GenBank/DDBJ databases">
        <authorList>
            <consortium name="Pathogen Informatics"/>
        </authorList>
    </citation>
    <scope>NUCLEOTIDE SEQUENCE [LARGE SCALE GENOMIC DNA]</scope>
</reference>